<organism evidence="3 4">
    <name type="scientific">Gluconobacter roseus NBRC 3990</name>
    <dbReference type="NCBI Taxonomy" id="1307950"/>
    <lineage>
        <taxon>Bacteria</taxon>
        <taxon>Pseudomonadati</taxon>
        <taxon>Pseudomonadota</taxon>
        <taxon>Alphaproteobacteria</taxon>
        <taxon>Acetobacterales</taxon>
        <taxon>Acetobacteraceae</taxon>
        <taxon>Gluconobacter</taxon>
    </lineage>
</organism>
<protein>
    <recommendedName>
        <fullName evidence="2">Transglycosylase SLT domain-containing protein</fullName>
    </recommendedName>
</protein>
<evidence type="ECO:0000256" key="1">
    <source>
        <dbReference type="ARBA" id="ARBA00009387"/>
    </source>
</evidence>
<feature type="domain" description="Transglycosylase SLT" evidence="2">
    <location>
        <begin position="9"/>
        <end position="110"/>
    </location>
</feature>
<comment type="similarity">
    <text evidence="1">Belongs to the virb1 family.</text>
</comment>
<dbReference type="STRING" id="586239.AD943_11115"/>
<evidence type="ECO:0000259" key="2">
    <source>
        <dbReference type="Pfam" id="PF01464"/>
    </source>
</evidence>
<dbReference type="SUPFAM" id="SSF53955">
    <property type="entry name" value="Lysozyme-like"/>
    <property type="match status" value="1"/>
</dbReference>
<dbReference type="CDD" id="cd13400">
    <property type="entry name" value="LT_IagB-like"/>
    <property type="match status" value="1"/>
</dbReference>
<sequence>MAASVLACMLASALHYRLPPRILPAIQRVEGGVMGHVSTNTDGSVDIGLMQINSRWILPIASMLHQPASQVAARLALDPCFNVAAAAMILRRALDDERGNLMKAIGDYHSRTLPLNLDYQRKVVAAADALYLRRG</sequence>
<reference evidence="3 4" key="1">
    <citation type="submission" date="2019-06" db="EMBL/GenBank/DDBJ databases">
        <title>Whole genome shotgun sequence of Gluconobacter roseus NBRC 3990.</title>
        <authorList>
            <person name="Hosoyama A."/>
            <person name="Uohara A."/>
            <person name="Ohji S."/>
            <person name="Ichikawa N."/>
        </authorList>
    </citation>
    <scope>NUCLEOTIDE SEQUENCE [LARGE SCALE GENOMIC DNA]</scope>
    <source>
        <strain evidence="3 4">NBRC 3990</strain>
    </source>
</reference>
<dbReference type="InterPro" id="IPR008258">
    <property type="entry name" value="Transglycosylase_SLT_dom_1"/>
</dbReference>
<accession>A0A4Y3M431</accession>
<comment type="caution">
    <text evidence="3">The sequence shown here is derived from an EMBL/GenBank/DDBJ whole genome shotgun (WGS) entry which is preliminary data.</text>
</comment>
<dbReference type="AlphaFoldDB" id="A0A4Y3M431"/>
<keyword evidence="4" id="KW-1185">Reference proteome</keyword>
<name>A0A4Y3M431_9PROT</name>
<dbReference type="RefSeq" id="WP_062510776.1">
    <property type="nucleotide sequence ID" value="NZ_BAQZ01000048.1"/>
</dbReference>
<proteinExistence type="inferred from homology"/>
<dbReference type="Gene3D" id="1.10.530.10">
    <property type="match status" value="1"/>
</dbReference>
<evidence type="ECO:0000313" key="4">
    <source>
        <dbReference type="Proteomes" id="UP000320772"/>
    </source>
</evidence>
<dbReference type="InterPro" id="IPR023346">
    <property type="entry name" value="Lysozyme-like_dom_sf"/>
</dbReference>
<dbReference type="Pfam" id="PF01464">
    <property type="entry name" value="SLT"/>
    <property type="match status" value="1"/>
</dbReference>
<gene>
    <name evidence="3" type="ORF">GRO01_16380</name>
</gene>
<evidence type="ECO:0000313" key="3">
    <source>
        <dbReference type="EMBL" id="GEB04062.1"/>
    </source>
</evidence>
<dbReference type="EMBL" id="BJLY01000003">
    <property type="protein sequence ID" value="GEB04062.1"/>
    <property type="molecule type" value="Genomic_DNA"/>
</dbReference>
<dbReference type="Proteomes" id="UP000320772">
    <property type="component" value="Unassembled WGS sequence"/>
</dbReference>